<sequence length="243" mass="26637">QIYAEELIECGHGVPMWGPEPPDGGEVRLADVGIFQHGFFCRLFNAMASDTGDSNNPLGLPANFEPIELPRHLILNVPNFLPQCPISSQTTRRVDVEGGLSTDTSRGAIAIPGSTADMVRLWETVRVPPYIAKNYKSWHSFALENGYNVQESDIIFVHGFIKVSEWAIAAFSTKGNSHEISFSGSIGAFASNAHFAISVQDAASSTIHQRCGPVRSASESVADIAKNQCLFLRFFKMKPRRIL</sequence>
<dbReference type="EMBL" id="KN840548">
    <property type="protein sequence ID" value="KIP05254.1"/>
    <property type="molecule type" value="Genomic_DNA"/>
</dbReference>
<gene>
    <name evidence="1" type="ORF">PHLGIDRAFT_45620</name>
</gene>
<reference evidence="1 2" key="1">
    <citation type="journal article" date="2014" name="PLoS Genet.">
        <title>Analysis of the Phlebiopsis gigantea genome, transcriptome and secretome provides insight into its pioneer colonization strategies of wood.</title>
        <authorList>
            <person name="Hori C."/>
            <person name="Ishida T."/>
            <person name="Igarashi K."/>
            <person name="Samejima M."/>
            <person name="Suzuki H."/>
            <person name="Master E."/>
            <person name="Ferreira P."/>
            <person name="Ruiz-Duenas F.J."/>
            <person name="Held B."/>
            <person name="Canessa P."/>
            <person name="Larrondo L.F."/>
            <person name="Schmoll M."/>
            <person name="Druzhinina I.S."/>
            <person name="Kubicek C.P."/>
            <person name="Gaskell J.A."/>
            <person name="Kersten P."/>
            <person name="St John F."/>
            <person name="Glasner J."/>
            <person name="Sabat G."/>
            <person name="Splinter BonDurant S."/>
            <person name="Syed K."/>
            <person name="Yadav J."/>
            <person name="Mgbeahuruike A.C."/>
            <person name="Kovalchuk A."/>
            <person name="Asiegbu F.O."/>
            <person name="Lackner G."/>
            <person name="Hoffmeister D."/>
            <person name="Rencoret J."/>
            <person name="Gutierrez A."/>
            <person name="Sun H."/>
            <person name="Lindquist E."/>
            <person name="Barry K."/>
            <person name="Riley R."/>
            <person name="Grigoriev I.V."/>
            <person name="Henrissat B."/>
            <person name="Kues U."/>
            <person name="Berka R.M."/>
            <person name="Martinez A.T."/>
            <person name="Covert S.F."/>
            <person name="Blanchette R.A."/>
            <person name="Cullen D."/>
        </authorList>
    </citation>
    <scope>NUCLEOTIDE SEQUENCE [LARGE SCALE GENOMIC DNA]</scope>
    <source>
        <strain evidence="1 2">11061_1 CR5-6</strain>
    </source>
</reference>
<protein>
    <submittedName>
        <fullName evidence="1">Uncharacterized protein</fullName>
    </submittedName>
</protein>
<keyword evidence="2" id="KW-1185">Reference proteome</keyword>
<dbReference type="AlphaFoldDB" id="A0A0C3NJY2"/>
<evidence type="ECO:0000313" key="1">
    <source>
        <dbReference type="EMBL" id="KIP05254.1"/>
    </source>
</evidence>
<organism evidence="1 2">
    <name type="scientific">Phlebiopsis gigantea (strain 11061_1 CR5-6)</name>
    <name type="common">White-rot fungus</name>
    <name type="synonym">Peniophora gigantea</name>
    <dbReference type="NCBI Taxonomy" id="745531"/>
    <lineage>
        <taxon>Eukaryota</taxon>
        <taxon>Fungi</taxon>
        <taxon>Dikarya</taxon>
        <taxon>Basidiomycota</taxon>
        <taxon>Agaricomycotina</taxon>
        <taxon>Agaricomycetes</taxon>
        <taxon>Polyporales</taxon>
        <taxon>Phanerochaetaceae</taxon>
        <taxon>Phlebiopsis</taxon>
    </lineage>
</organism>
<name>A0A0C3NJY2_PHLG1</name>
<evidence type="ECO:0000313" key="2">
    <source>
        <dbReference type="Proteomes" id="UP000053257"/>
    </source>
</evidence>
<proteinExistence type="predicted"/>
<feature type="non-terminal residue" evidence="1">
    <location>
        <position position="243"/>
    </location>
</feature>
<dbReference type="OrthoDB" id="3222453at2759"/>
<accession>A0A0C3NJY2</accession>
<feature type="non-terminal residue" evidence="1">
    <location>
        <position position="1"/>
    </location>
</feature>
<dbReference type="HOGENOM" id="CLU_021108_2_0_1"/>
<dbReference type="Proteomes" id="UP000053257">
    <property type="component" value="Unassembled WGS sequence"/>
</dbReference>